<dbReference type="AlphaFoldDB" id="A0A0F9MXP5"/>
<gene>
    <name evidence="2" type="ORF">LCGC14_1036550</name>
</gene>
<keyword evidence="1" id="KW-0472">Membrane</keyword>
<sequence length="238" mass="25495">MTQAVDTLELRVPGMTKMQEMARRMWLPVFVMGAMVLLAALGIGAVQSSFASDLHEVDKATREAATVSGSLLDKQQFVETTDVWLPRFQLLGMGLMFGGITFLLATILGNLRLYGGLVQEHSGRRVLTLKPPWSAQVFPMLMMAGEMVLVGAFVVSIVVATIASDVFGNPISVIDGAESGSGLLGDFQTVKTYGAWLQAFAMAGLAVVLSGVVLALYTIAQVLRFQHSRIAELAEGAE</sequence>
<feature type="transmembrane region" description="Helical" evidence="1">
    <location>
        <begin position="90"/>
        <end position="114"/>
    </location>
</feature>
<evidence type="ECO:0000256" key="1">
    <source>
        <dbReference type="SAM" id="Phobius"/>
    </source>
</evidence>
<feature type="transmembrane region" description="Helical" evidence="1">
    <location>
        <begin position="135"/>
        <end position="163"/>
    </location>
</feature>
<reference evidence="2" key="1">
    <citation type="journal article" date="2015" name="Nature">
        <title>Complex archaea that bridge the gap between prokaryotes and eukaryotes.</title>
        <authorList>
            <person name="Spang A."/>
            <person name="Saw J.H."/>
            <person name="Jorgensen S.L."/>
            <person name="Zaremba-Niedzwiedzka K."/>
            <person name="Martijn J."/>
            <person name="Lind A.E."/>
            <person name="van Eijk R."/>
            <person name="Schleper C."/>
            <person name="Guy L."/>
            <person name="Ettema T.J."/>
        </authorList>
    </citation>
    <scope>NUCLEOTIDE SEQUENCE</scope>
</reference>
<keyword evidence="1" id="KW-1133">Transmembrane helix</keyword>
<feature type="transmembrane region" description="Helical" evidence="1">
    <location>
        <begin position="25"/>
        <end position="46"/>
    </location>
</feature>
<protein>
    <submittedName>
        <fullName evidence="2">Uncharacterized protein</fullName>
    </submittedName>
</protein>
<organism evidence="2">
    <name type="scientific">marine sediment metagenome</name>
    <dbReference type="NCBI Taxonomy" id="412755"/>
    <lineage>
        <taxon>unclassified sequences</taxon>
        <taxon>metagenomes</taxon>
        <taxon>ecological metagenomes</taxon>
    </lineage>
</organism>
<name>A0A0F9MXP5_9ZZZZ</name>
<proteinExistence type="predicted"/>
<keyword evidence="1" id="KW-0812">Transmembrane</keyword>
<dbReference type="EMBL" id="LAZR01004243">
    <property type="protein sequence ID" value="KKN10444.1"/>
    <property type="molecule type" value="Genomic_DNA"/>
</dbReference>
<comment type="caution">
    <text evidence="2">The sequence shown here is derived from an EMBL/GenBank/DDBJ whole genome shotgun (WGS) entry which is preliminary data.</text>
</comment>
<accession>A0A0F9MXP5</accession>
<evidence type="ECO:0000313" key="2">
    <source>
        <dbReference type="EMBL" id="KKN10444.1"/>
    </source>
</evidence>
<feature type="transmembrane region" description="Helical" evidence="1">
    <location>
        <begin position="195"/>
        <end position="220"/>
    </location>
</feature>